<dbReference type="AlphaFoldDB" id="A0A8D6ZMK8"/>
<reference evidence="1" key="1">
    <citation type="submission" date="2021-03" db="EMBL/GenBank/DDBJ databases">
        <authorList>
            <consortium name="Genoscope - CEA"/>
            <person name="William W."/>
        </authorList>
    </citation>
    <scope>NUCLEOTIDE SEQUENCE</scope>
    <source>
        <strain evidence="1">Doubled-haploid Pahang</strain>
    </source>
</reference>
<name>A0A8D6ZMK8_MUSAM</name>
<accession>A0A8D6ZMK8</accession>
<protein>
    <submittedName>
        <fullName evidence="1">(wild Malaysian banana) hypothetical protein</fullName>
    </submittedName>
</protein>
<proteinExistence type="predicted"/>
<evidence type="ECO:0000313" key="1">
    <source>
        <dbReference type="EMBL" id="CAG1831992.1"/>
    </source>
</evidence>
<gene>
    <name evidence="1" type="ORF">GSMUA_99940.1</name>
</gene>
<sequence length="37" mass="4234">MNGRKFQHVIVTNFHKLTCIQQVHISLAAMLKKLSVV</sequence>
<dbReference type="EMBL" id="HG996472">
    <property type="protein sequence ID" value="CAG1831992.1"/>
    <property type="molecule type" value="Genomic_DNA"/>
</dbReference>
<organism evidence="1">
    <name type="scientific">Musa acuminata subsp. malaccensis</name>
    <name type="common">Wild banana</name>
    <name type="synonym">Musa malaccensis</name>
    <dbReference type="NCBI Taxonomy" id="214687"/>
    <lineage>
        <taxon>Eukaryota</taxon>
        <taxon>Viridiplantae</taxon>
        <taxon>Streptophyta</taxon>
        <taxon>Embryophyta</taxon>
        <taxon>Tracheophyta</taxon>
        <taxon>Spermatophyta</taxon>
        <taxon>Magnoliopsida</taxon>
        <taxon>Liliopsida</taxon>
        <taxon>Zingiberales</taxon>
        <taxon>Musaceae</taxon>
        <taxon>Musa</taxon>
    </lineage>
</organism>